<proteinExistence type="predicted"/>
<protein>
    <submittedName>
        <fullName evidence="2">Uncharacterized protein</fullName>
    </submittedName>
</protein>
<sequence length="694" mass="77655">MDTNMPGMDQNTSPQMPKKKKFPLGIVIAIAASIFAGAVITLAILVFVFGMHISFLPSNVFNAPGVVKDALEETNLGNLLDNQEVAEESYAVADVYETGEDAFGSFYRAAENAPKDYSVAFKDAPIVVDWLPHASVVSKTKAEEIYKDIYPKYFLDKETLQAEAENMYEDSTNIYDFHLYQVGTIASPTYMFGTPVYIFSYPVGGMGVGVWGDYVIYAKNIHAFLALDSSETSRIWGFSTEILDMNNYMKGVISFDTGLTYPDTIDVPQSDEVLMNTGALIEANSSPFSNYSAQENAGGILNLATENIVRGYPKEAIEFVDQESGRDVYYLDGAYQVMLEDGSVQTYDVFPPILTQPEEKPRGTLYDVLGYTANVSWNDGFSESVNMYMLGGELRASGCGAGIKIHTNIVDAAPWFVASDLAQVGTAANGDGVYVMAHPEDVQIYKDLFDFGGQAAFMQAHPDMDFAEFEKVSEAERYQEFLDNDPIIFWKDHKDRWRMYFKSEYQSLAECGKPVIYLYPEQAMDVNVQVAPNGGFTYTDPVYPEKGWFVHATPKGELYSYNEKANYPYLFWEGHADGFGFSDNGFVFSRKTLESDMIDLLAKTGLNKQETADFLEFWLPKMEEKPYVFVTFANQRAFESVAPLTVTPRPDSVLRVFMSFEPLDAYKKVEPLALTGFERKGFTVVEWGGVLEKK</sequence>
<name>A0A2M8F9D0_9BACT</name>
<keyword evidence="1" id="KW-1133">Transmembrane helix</keyword>
<organism evidence="2 3">
    <name type="scientific">Candidatus Magasanikbacteria bacterium CG_4_9_14_0_2_um_filter_42_11</name>
    <dbReference type="NCBI Taxonomy" id="1974643"/>
    <lineage>
        <taxon>Bacteria</taxon>
        <taxon>Candidatus Magasanikiibacteriota</taxon>
    </lineage>
</organism>
<keyword evidence="1" id="KW-0472">Membrane</keyword>
<dbReference type="AlphaFoldDB" id="A0A2M8F9D0"/>
<dbReference type="Proteomes" id="UP000231456">
    <property type="component" value="Unassembled WGS sequence"/>
</dbReference>
<evidence type="ECO:0000313" key="2">
    <source>
        <dbReference type="EMBL" id="PJC52342.1"/>
    </source>
</evidence>
<comment type="caution">
    <text evidence="2">The sequence shown here is derived from an EMBL/GenBank/DDBJ whole genome shotgun (WGS) entry which is preliminary data.</text>
</comment>
<reference evidence="3" key="1">
    <citation type="submission" date="2017-09" db="EMBL/GenBank/DDBJ databases">
        <title>Depth-based differentiation of microbial function through sediment-hosted aquifers and enrichment of novel symbionts in the deep terrestrial subsurface.</title>
        <authorList>
            <person name="Probst A.J."/>
            <person name="Ladd B."/>
            <person name="Jarett J.K."/>
            <person name="Geller-Mcgrath D.E."/>
            <person name="Sieber C.M.K."/>
            <person name="Emerson J.B."/>
            <person name="Anantharaman K."/>
            <person name="Thomas B.C."/>
            <person name="Malmstrom R."/>
            <person name="Stieglmeier M."/>
            <person name="Klingl A."/>
            <person name="Woyke T."/>
            <person name="Ryan C.M."/>
            <person name="Banfield J.F."/>
        </authorList>
    </citation>
    <scope>NUCLEOTIDE SEQUENCE [LARGE SCALE GENOMIC DNA]</scope>
</reference>
<feature type="transmembrane region" description="Helical" evidence="1">
    <location>
        <begin position="24"/>
        <end position="49"/>
    </location>
</feature>
<dbReference type="EMBL" id="PFRH01000108">
    <property type="protein sequence ID" value="PJC52342.1"/>
    <property type="molecule type" value="Genomic_DNA"/>
</dbReference>
<evidence type="ECO:0000313" key="3">
    <source>
        <dbReference type="Proteomes" id="UP000231456"/>
    </source>
</evidence>
<evidence type="ECO:0000256" key="1">
    <source>
        <dbReference type="SAM" id="Phobius"/>
    </source>
</evidence>
<keyword evidence="1" id="KW-0812">Transmembrane</keyword>
<accession>A0A2M8F9D0</accession>
<gene>
    <name evidence="2" type="ORF">CO030_03360</name>
</gene>